<dbReference type="InterPro" id="IPR042768">
    <property type="entry name" value="MNX1/Ceh-12"/>
</dbReference>
<gene>
    <name evidence="6" type="ORF">CLUMA_CG009517</name>
</gene>
<dbReference type="PANTHER" id="PTHR24335">
    <property type="entry name" value="MOTOR NEURON AND PANCREAS HOMEOBOX PROTEIN"/>
    <property type="match status" value="1"/>
</dbReference>
<accession>A0A1J1ICC0</accession>
<reference evidence="6 7" key="1">
    <citation type="submission" date="2015-04" db="EMBL/GenBank/DDBJ databases">
        <authorList>
            <person name="Syromyatnikov M.Y."/>
            <person name="Popov V.N."/>
        </authorList>
    </citation>
    <scope>NUCLEOTIDE SEQUENCE [LARGE SCALE GENOMIC DNA]</scope>
</reference>
<comment type="subcellular location">
    <subcellularLocation>
        <location evidence="1 2 3">Nucleus</location>
    </subcellularLocation>
</comment>
<dbReference type="GO" id="GO:0005634">
    <property type="term" value="C:nucleus"/>
    <property type="evidence" value="ECO:0007669"/>
    <property type="project" value="UniProtKB-SubCell"/>
</dbReference>
<feature type="DNA-binding region" description="Homeobox" evidence="2">
    <location>
        <begin position="162"/>
        <end position="217"/>
    </location>
</feature>
<evidence type="ECO:0000256" key="4">
    <source>
        <dbReference type="SAM" id="MobiDB-lite"/>
    </source>
</evidence>
<evidence type="ECO:0000313" key="7">
    <source>
        <dbReference type="Proteomes" id="UP000183832"/>
    </source>
</evidence>
<sequence>MVHQLLFDCKAKNILKIVCAMDEDKISADQNEFSDIPTTVIYRKNITKSSKSFLIETLLSKNDEKSNTTCKSNSPSPASSIASSPPISPGNETNFYQPHESQQFQNSFKYSMDYFNHLHHQYPHFELFQHSRLFYPPIGEFNGAKTCFFQLYSAQHGFFGKTRRPRTAFTSLQLLELEKQFKQNKYLSRPKRYEVASNLMLSETQFQNRRMKWKRSKKGYQESKSKSQGSSKSKITEDIIERSPEGVLKKIQTSTQLENIEPQFSQRIFLSNNNFNEKNNPYILGIA</sequence>
<feature type="region of interest" description="Disordered" evidence="4">
    <location>
        <begin position="64"/>
        <end position="96"/>
    </location>
</feature>
<dbReference type="STRING" id="568069.A0A1J1ICC0"/>
<keyword evidence="7" id="KW-1185">Reference proteome</keyword>
<feature type="region of interest" description="Disordered" evidence="4">
    <location>
        <begin position="210"/>
        <end position="236"/>
    </location>
</feature>
<dbReference type="GO" id="GO:1990837">
    <property type="term" value="F:sequence-specific double-stranded DNA binding"/>
    <property type="evidence" value="ECO:0007669"/>
    <property type="project" value="TreeGrafter"/>
</dbReference>
<evidence type="ECO:0000313" key="6">
    <source>
        <dbReference type="EMBL" id="CRK96081.1"/>
    </source>
</evidence>
<evidence type="ECO:0000256" key="3">
    <source>
        <dbReference type="RuleBase" id="RU000682"/>
    </source>
</evidence>
<dbReference type="GO" id="GO:0007417">
    <property type="term" value="P:central nervous system development"/>
    <property type="evidence" value="ECO:0007669"/>
    <property type="project" value="TreeGrafter"/>
</dbReference>
<dbReference type="PANTHER" id="PTHR24335:SF4">
    <property type="entry name" value="EXTRA-EXTRA"/>
    <property type="match status" value="1"/>
</dbReference>
<dbReference type="SUPFAM" id="SSF46689">
    <property type="entry name" value="Homeodomain-like"/>
    <property type="match status" value="1"/>
</dbReference>
<evidence type="ECO:0000256" key="2">
    <source>
        <dbReference type="PROSITE-ProRule" id="PRU00108"/>
    </source>
</evidence>
<dbReference type="Pfam" id="PF00046">
    <property type="entry name" value="Homeodomain"/>
    <property type="match status" value="1"/>
</dbReference>
<dbReference type="InterPro" id="IPR001356">
    <property type="entry name" value="HD"/>
</dbReference>
<dbReference type="PROSITE" id="PS50071">
    <property type="entry name" value="HOMEOBOX_2"/>
    <property type="match status" value="1"/>
</dbReference>
<proteinExistence type="predicted"/>
<dbReference type="SMART" id="SM00389">
    <property type="entry name" value="HOX"/>
    <property type="match status" value="1"/>
</dbReference>
<evidence type="ECO:0000259" key="5">
    <source>
        <dbReference type="PROSITE" id="PS50071"/>
    </source>
</evidence>
<dbReference type="AlphaFoldDB" id="A0A1J1ICC0"/>
<dbReference type="Gene3D" id="1.10.10.60">
    <property type="entry name" value="Homeodomain-like"/>
    <property type="match status" value="1"/>
</dbReference>
<keyword evidence="2 3" id="KW-0238">DNA-binding</keyword>
<feature type="compositionally biased region" description="Low complexity" evidence="4">
    <location>
        <begin position="74"/>
        <end position="85"/>
    </location>
</feature>
<dbReference type="Proteomes" id="UP000183832">
    <property type="component" value="Unassembled WGS sequence"/>
</dbReference>
<protein>
    <submittedName>
        <fullName evidence="6">CLUMA_CG009517, isoform A</fullName>
    </submittedName>
</protein>
<dbReference type="OrthoDB" id="6159439at2759"/>
<keyword evidence="2 3" id="KW-0539">Nucleus</keyword>
<dbReference type="CDD" id="cd00086">
    <property type="entry name" value="homeodomain"/>
    <property type="match status" value="1"/>
</dbReference>
<keyword evidence="2 3" id="KW-0371">Homeobox</keyword>
<dbReference type="GO" id="GO:0048812">
    <property type="term" value="P:neuron projection morphogenesis"/>
    <property type="evidence" value="ECO:0007669"/>
    <property type="project" value="TreeGrafter"/>
</dbReference>
<dbReference type="EMBL" id="CVRI01000043">
    <property type="protein sequence ID" value="CRK96081.1"/>
    <property type="molecule type" value="Genomic_DNA"/>
</dbReference>
<feature type="domain" description="Homeobox" evidence="5">
    <location>
        <begin position="160"/>
        <end position="216"/>
    </location>
</feature>
<name>A0A1J1ICC0_9DIPT</name>
<evidence type="ECO:0000256" key="1">
    <source>
        <dbReference type="ARBA" id="ARBA00004123"/>
    </source>
</evidence>
<dbReference type="InterPro" id="IPR009057">
    <property type="entry name" value="Homeodomain-like_sf"/>
</dbReference>
<organism evidence="6 7">
    <name type="scientific">Clunio marinus</name>
    <dbReference type="NCBI Taxonomy" id="568069"/>
    <lineage>
        <taxon>Eukaryota</taxon>
        <taxon>Metazoa</taxon>
        <taxon>Ecdysozoa</taxon>
        <taxon>Arthropoda</taxon>
        <taxon>Hexapoda</taxon>
        <taxon>Insecta</taxon>
        <taxon>Pterygota</taxon>
        <taxon>Neoptera</taxon>
        <taxon>Endopterygota</taxon>
        <taxon>Diptera</taxon>
        <taxon>Nematocera</taxon>
        <taxon>Chironomoidea</taxon>
        <taxon>Chironomidae</taxon>
        <taxon>Clunio</taxon>
    </lineage>
</organism>